<dbReference type="Proteomes" id="UP000028059">
    <property type="component" value="Unassembled WGS sequence"/>
</dbReference>
<name>A0A081RM26_9ARCH</name>
<organism evidence="1 2">
    <name type="scientific">Marine Group I thaumarchaeote SCGC AAA799-N04</name>
    <dbReference type="NCBI Taxonomy" id="1502293"/>
    <lineage>
        <taxon>Archaea</taxon>
        <taxon>Nitrososphaerota</taxon>
        <taxon>Marine Group I</taxon>
    </lineage>
</organism>
<sequence length="46" mass="5255">MPCLRCDGKGKIRNEFGMWEKCESCQKSEMTFESANPEPDVNEEGI</sequence>
<accession>A0A081RM26</accession>
<comment type="caution">
    <text evidence="1">The sequence shown here is derived from an EMBL/GenBank/DDBJ whole genome shotgun (WGS) entry which is preliminary data.</text>
</comment>
<dbReference type="EMBL" id="JOKN01000026">
    <property type="protein sequence ID" value="KEQ56249.1"/>
    <property type="molecule type" value="Genomic_DNA"/>
</dbReference>
<reference evidence="1 2" key="1">
    <citation type="submission" date="2014-06" db="EMBL/GenBank/DDBJ databases">
        <authorList>
            <person name="Ngugi D.K."/>
            <person name="Blom J."/>
            <person name="Alam I."/>
            <person name="Rashid M."/>
            <person name="Ba Alawi W."/>
            <person name="Zhang G."/>
            <person name="Hikmawan T."/>
            <person name="Guan Y."/>
            <person name="Antunes A."/>
            <person name="Siam R."/>
            <person name="ElDorry H."/>
            <person name="Bajic V."/>
            <person name="Stingl U."/>
        </authorList>
    </citation>
    <scope>NUCLEOTIDE SEQUENCE [LARGE SCALE GENOMIC DNA]</scope>
    <source>
        <strain evidence="1">SCGC AAA799-N04</strain>
    </source>
</reference>
<keyword evidence="2" id="KW-1185">Reference proteome</keyword>
<proteinExistence type="predicted"/>
<gene>
    <name evidence="1" type="ORF">AAA799N04_01334</name>
</gene>
<protein>
    <submittedName>
        <fullName evidence="1">Uncharacterized protein</fullName>
    </submittedName>
</protein>
<dbReference type="AlphaFoldDB" id="A0A081RM26"/>
<evidence type="ECO:0000313" key="2">
    <source>
        <dbReference type="Proteomes" id="UP000028059"/>
    </source>
</evidence>
<evidence type="ECO:0000313" key="1">
    <source>
        <dbReference type="EMBL" id="KEQ56249.1"/>
    </source>
</evidence>